<comment type="caution">
    <text evidence="2">The sequence shown here is derived from an EMBL/GenBank/DDBJ whole genome shotgun (WGS) entry which is preliminary data.</text>
</comment>
<reference evidence="2 3" key="1">
    <citation type="submission" date="2017-07" db="EMBL/GenBank/DDBJ databases">
        <title>Recovery of genomes from metagenomes via a dereplication, aggregation, and scoring strategy.</title>
        <authorList>
            <person name="Sieber C.M."/>
            <person name="Probst A.J."/>
            <person name="Sharrar A."/>
            <person name="Thomas B.C."/>
            <person name="Hess M."/>
            <person name="Tringe S.G."/>
            <person name="Banfield J.F."/>
        </authorList>
    </citation>
    <scope>NUCLEOTIDE SEQUENCE [LARGE SCALE GENOMIC DNA]</scope>
    <source>
        <strain evidence="2">JGI_Cruoil_03_51_56</strain>
    </source>
</reference>
<evidence type="ECO:0000313" key="3">
    <source>
        <dbReference type="Proteomes" id="UP000215559"/>
    </source>
</evidence>
<dbReference type="SMART" id="SM00834">
    <property type="entry name" value="CxxC_CXXC_SSSS"/>
    <property type="match status" value="1"/>
</dbReference>
<dbReference type="PANTHER" id="PTHR34404:SF3">
    <property type="entry name" value="REGULATORY PROTEIN, FMDB FAMILY"/>
    <property type="match status" value="1"/>
</dbReference>
<feature type="domain" description="Putative regulatory protein FmdB zinc ribbon" evidence="1">
    <location>
        <begin position="1"/>
        <end position="42"/>
    </location>
</feature>
<organism evidence="2 3">
    <name type="scientific">candidate division WOR-3 bacterium JGI_Cruoil_03_51_56</name>
    <dbReference type="NCBI Taxonomy" id="1973747"/>
    <lineage>
        <taxon>Bacteria</taxon>
        <taxon>Bacteria division WOR-3</taxon>
    </lineage>
</organism>
<dbReference type="InterPro" id="IPR013429">
    <property type="entry name" value="Regulatory_FmdB_Zinc_ribbon"/>
</dbReference>
<proteinExistence type="predicted"/>
<dbReference type="NCBIfam" id="TIGR02605">
    <property type="entry name" value="CxxC_CxxC_SSSS"/>
    <property type="match status" value="1"/>
</dbReference>
<protein>
    <recommendedName>
        <fullName evidence="1">Putative regulatory protein FmdB zinc ribbon domain-containing protein</fullName>
    </recommendedName>
</protein>
<name>A0A235BSP8_UNCW3</name>
<accession>A0A235BSP8</accession>
<evidence type="ECO:0000259" key="1">
    <source>
        <dbReference type="SMART" id="SM00834"/>
    </source>
</evidence>
<dbReference type="AlphaFoldDB" id="A0A235BSP8"/>
<sequence length="51" mass="5784">MPIYEYRCESCGKVIEQLRSARETDESVTCPDCSKPMKRVFSAPGGIWLSQ</sequence>
<evidence type="ECO:0000313" key="2">
    <source>
        <dbReference type="EMBL" id="OYD15212.1"/>
    </source>
</evidence>
<dbReference type="Gene3D" id="2.20.28.30">
    <property type="entry name" value="RNA polymerase ii, chain L"/>
    <property type="match status" value="1"/>
</dbReference>
<dbReference type="Pfam" id="PF09723">
    <property type="entry name" value="Zn_ribbon_8"/>
    <property type="match status" value="1"/>
</dbReference>
<dbReference type="Proteomes" id="UP000215559">
    <property type="component" value="Unassembled WGS sequence"/>
</dbReference>
<gene>
    <name evidence="2" type="ORF">CH330_06305</name>
</gene>
<dbReference type="EMBL" id="NOZP01000116">
    <property type="protein sequence ID" value="OYD15212.1"/>
    <property type="molecule type" value="Genomic_DNA"/>
</dbReference>
<dbReference type="PANTHER" id="PTHR34404">
    <property type="entry name" value="REGULATORY PROTEIN, FMDB FAMILY"/>
    <property type="match status" value="1"/>
</dbReference>